<evidence type="ECO:0000256" key="8">
    <source>
        <dbReference type="ARBA" id="ARBA00022873"/>
    </source>
</evidence>
<accession>A0A834FHD8</accession>
<evidence type="ECO:0000256" key="11">
    <source>
        <dbReference type="ARBA" id="ARBA00023004"/>
    </source>
</evidence>
<dbReference type="GO" id="GO:0045329">
    <property type="term" value="P:carnitine biosynthetic process"/>
    <property type="evidence" value="ECO:0007669"/>
    <property type="project" value="UniProtKB-UniPathway"/>
</dbReference>
<dbReference type="PANTHER" id="PTHR10696">
    <property type="entry name" value="GAMMA-BUTYROBETAINE HYDROXYLASE-RELATED"/>
    <property type="match status" value="1"/>
</dbReference>
<dbReference type="PANTHER" id="PTHR10696:SF51">
    <property type="entry name" value="TRIMETHYLLYSINE DIOXYGENASE, MITOCHONDRIAL"/>
    <property type="match status" value="1"/>
</dbReference>
<comment type="cofactor">
    <cofactor evidence="2">
        <name>L-ascorbate</name>
        <dbReference type="ChEBI" id="CHEBI:38290"/>
    </cofactor>
</comment>
<dbReference type="InterPro" id="IPR012776">
    <property type="entry name" value="Trimethyllysine_dOase"/>
</dbReference>
<keyword evidence="10" id="KW-0560">Oxidoreductase</keyword>
<dbReference type="NCBIfam" id="TIGR02410">
    <property type="entry name" value="carnitine_TMLD"/>
    <property type="match status" value="1"/>
</dbReference>
<dbReference type="Gene3D" id="3.60.130.10">
    <property type="entry name" value="Clavaminate synthase-like"/>
    <property type="match status" value="1"/>
</dbReference>
<evidence type="ECO:0000256" key="15">
    <source>
        <dbReference type="ARBA" id="ARBA00046008"/>
    </source>
</evidence>
<evidence type="ECO:0000256" key="14">
    <source>
        <dbReference type="ARBA" id="ARBA00032283"/>
    </source>
</evidence>
<comment type="caution">
    <text evidence="19">The sequence shown here is derived from an EMBL/GenBank/DDBJ whole genome shotgun (WGS) entry which is preliminary data.</text>
</comment>
<protein>
    <recommendedName>
        <fullName evidence="6">Trimethyllysine dioxygenase, mitochondrial</fullName>
        <ecNumber evidence="5">1.14.11.8</ecNumber>
    </recommendedName>
    <alternativeName>
        <fullName evidence="13">Epsilon-trimethyllysine 2-oxoglutarate dioxygenase</fullName>
    </alternativeName>
    <alternativeName>
        <fullName evidence="12">TML hydroxylase</fullName>
    </alternativeName>
    <alternativeName>
        <fullName evidence="14">TML-alpha-ketoglutarate dioxygenase</fullName>
    </alternativeName>
</protein>
<dbReference type="GO" id="GO:0005739">
    <property type="term" value="C:mitochondrion"/>
    <property type="evidence" value="ECO:0007669"/>
    <property type="project" value="TreeGrafter"/>
</dbReference>
<sequence length="352" mass="40339">MRFNYVWLRDHCRSASSYNPATNQRSLDTAGIDLRVRPDSSRIEDGQLVLTWPGGHVSKFSLDWLATNTYEAKKQGVVQPRVLWNADIYERADVPAASWEEFMSCDAELRKFLQRYLLYGIAFVDGVPATVEATEAVSQRVSLIRPRMGGCGPLHPTFLEETPPTASWPWTATLTHHTSMSRVAFRCFTASNTRGPGGRTLLVDGFHAAETLRRRSPESFRLLTQVPIGHEYIENTDSHHNHITGMGPVLNVYPWNDELYLIRYNNYDRSVINTAPHDVVQRWYKAHRELTAELRRPENELWVKLNPGKVIFVDNWRVLHGRESFTGLRQICGCYLTRDDVLSRARGFSLHV</sequence>
<dbReference type="UniPathway" id="UPA00118"/>
<dbReference type="InterPro" id="IPR050411">
    <property type="entry name" value="AlphaKG_dependent_hydroxylases"/>
</dbReference>
<dbReference type="InterPro" id="IPR038492">
    <property type="entry name" value="GBBH-like_N_sf"/>
</dbReference>
<dbReference type="AlphaFoldDB" id="A0A834FHD8"/>
<evidence type="ECO:0000259" key="18">
    <source>
        <dbReference type="Pfam" id="PF06155"/>
    </source>
</evidence>
<comment type="pathway">
    <text evidence="3">Amine and polyamine biosynthesis; carnitine biosynthesis.</text>
</comment>
<evidence type="ECO:0000313" key="20">
    <source>
        <dbReference type="Proteomes" id="UP000646548"/>
    </source>
</evidence>
<dbReference type="Pfam" id="PF02668">
    <property type="entry name" value="TauD"/>
    <property type="match status" value="1"/>
</dbReference>
<evidence type="ECO:0000259" key="17">
    <source>
        <dbReference type="Pfam" id="PF02668"/>
    </source>
</evidence>
<dbReference type="InterPro" id="IPR042098">
    <property type="entry name" value="TauD-like_sf"/>
</dbReference>
<keyword evidence="9 19" id="KW-0223">Dioxygenase</keyword>
<evidence type="ECO:0000256" key="9">
    <source>
        <dbReference type="ARBA" id="ARBA00022964"/>
    </source>
</evidence>
<dbReference type="FunFam" id="3.60.130.10:FF:000001">
    <property type="entry name" value="Trimethyllysine dioxygenase, mitochondrial"/>
    <property type="match status" value="1"/>
</dbReference>
<evidence type="ECO:0000256" key="4">
    <source>
        <dbReference type="ARBA" id="ARBA00008654"/>
    </source>
</evidence>
<evidence type="ECO:0000256" key="7">
    <source>
        <dbReference type="ARBA" id="ARBA00022723"/>
    </source>
</evidence>
<keyword evidence="8" id="KW-0124">Carnitine biosynthesis</keyword>
<comment type="function">
    <text evidence="15">Converts trimethyllysine (TML) into hydroxytrimethyllysine (HTML).</text>
</comment>
<dbReference type="FunFam" id="3.30.2020.30:FF:000002">
    <property type="entry name" value="Putative gamma-butyrobetaine dioxygenase"/>
    <property type="match status" value="1"/>
</dbReference>
<name>A0A834FHD8_ORYME</name>
<evidence type="ECO:0000256" key="12">
    <source>
        <dbReference type="ARBA" id="ARBA00030363"/>
    </source>
</evidence>
<reference evidence="19" key="1">
    <citation type="journal article" name="BMC Genomics">
        <title>Long-read sequencing and de novo genome assembly of marine medaka (Oryzias melastigma).</title>
        <authorList>
            <person name="Liang P."/>
            <person name="Saqib H.S.A."/>
            <person name="Ni X."/>
            <person name="Shen Y."/>
        </authorList>
    </citation>
    <scope>NUCLEOTIDE SEQUENCE</scope>
    <source>
        <strain evidence="19">Bigg-433</strain>
    </source>
</reference>
<evidence type="ECO:0000313" key="19">
    <source>
        <dbReference type="EMBL" id="KAF6734121.1"/>
    </source>
</evidence>
<evidence type="ECO:0000256" key="10">
    <source>
        <dbReference type="ARBA" id="ARBA00023002"/>
    </source>
</evidence>
<evidence type="ECO:0000256" key="2">
    <source>
        <dbReference type="ARBA" id="ARBA00001961"/>
    </source>
</evidence>
<dbReference type="CDD" id="cd00250">
    <property type="entry name" value="CAS_like"/>
    <property type="match status" value="1"/>
</dbReference>
<evidence type="ECO:0000256" key="16">
    <source>
        <dbReference type="ARBA" id="ARBA00049334"/>
    </source>
</evidence>
<dbReference type="EMBL" id="WKFB01000142">
    <property type="protein sequence ID" value="KAF6734121.1"/>
    <property type="molecule type" value="Genomic_DNA"/>
</dbReference>
<evidence type="ECO:0000256" key="6">
    <source>
        <dbReference type="ARBA" id="ARBA00016835"/>
    </source>
</evidence>
<gene>
    <name evidence="19" type="ORF">FQA47_010777</name>
</gene>
<dbReference type="Pfam" id="PF06155">
    <property type="entry name" value="GBBH-like_N"/>
    <property type="match status" value="1"/>
</dbReference>
<dbReference type="GO" id="GO:0005506">
    <property type="term" value="F:iron ion binding"/>
    <property type="evidence" value="ECO:0007669"/>
    <property type="project" value="InterPro"/>
</dbReference>
<dbReference type="InterPro" id="IPR010376">
    <property type="entry name" value="GBBH-like_N"/>
</dbReference>
<comment type="catalytic activity">
    <reaction evidence="16">
        <text>N(6),N(6),N(6)-trimethyl-L-lysine + 2-oxoglutarate + O2 = (3S)-3-hydroxy-N(6),N(6),N(6)-trimethyl-L-lysine + succinate + CO2</text>
        <dbReference type="Rhea" id="RHEA:14181"/>
        <dbReference type="ChEBI" id="CHEBI:15379"/>
        <dbReference type="ChEBI" id="CHEBI:16526"/>
        <dbReference type="ChEBI" id="CHEBI:16810"/>
        <dbReference type="ChEBI" id="CHEBI:30031"/>
        <dbReference type="ChEBI" id="CHEBI:58100"/>
        <dbReference type="ChEBI" id="CHEBI:141499"/>
        <dbReference type="EC" id="1.14.11.8"/>
    </reaction>
</comment>
<comment type="similarity">
    <text evidence="4">Belongs to the gamma-BBH/TMLD family.</text>
</comment>
<evidence type="ECO:0000256" key="1">
    <source>
        <dbReference type="ARBA" id="ARBA00001954"/>
    </source>
</evidence>
<dbReference type="InterPro" id="IPR003819">
    <property type="entry name" value="TauD/TfdA-like"/>
</dbReference>
<keyword evidence="11" id="KW-0408">Iron</keyword>
<dbReference type="Proteomes" id="UP000646548">
    <property type="component" value="Unassembled WGS sequence"/>
</dbReference>
<evidence type="ECO:0000256" key="13">
    <source>
        <dbReference type="ARBA" id="ARBA00031778"/>
    </source>
</evidence>
<feature type="domain" description="Gamma-butyrobetaine hydroxylase-like N-terminal" evidence="18">
    <location>
        <begin position="2"/>
        <end position="65"/>
    </location>
</feature>
<dbReference type="EC" id="1.14.11.8" evidence="5"/>
<dbReference type="GO" id="GO:0050353">
    <property type="term" value="F:trimethyllysine dioxygenase activity"/>
    <property type="evidence" value="ECO:0007669"/>
    <property type="project" value="UniProtKB-EC"/>
</dbReference>
<proteinExistence type="inferred from homology"/>
<evidence type="ECO:0000256" key="5">
    <source>
        <dbReference type="ARBA" id="ARBA00012267"/>
    </source>
</evidence>
<feature type="domain" description="TauD/TfdA-like" evidence="17">
    <location>
        <begin position="98"/>
        <end position="335"/>
    </location>
</feature>
<keyword evidence="7" id="KW-0479">Metal-binding</keyword>
<dbReference type="SUPFAM" id="SSF51197">
    <property type="entry name" value="Clavaminate synthase-like"/>
    <property type="match status" value="1"/>
</dbReference>
<comment type="cofactor">
    <cofactor evidence="1">
        <name>Fe(2+)</name>
        <dbReference type="ChEBI" id="CHEBI:29033"/>
    </cofactor>
</comment>
<organism evidence="19 20">
    <name type="scientific">Oryzias melastigma</name>
    <name type="common">Marine medaka</name>
    <dbReference type="NCBI Taxonomy" id="30732"/>
    <lineage>
        <taxon>Eukaryota</taxon>
        <taxon>Metazoa</taxon>
        <taxon>Chordata</taxon>
        <taxon>Craniata</taxon>
        <taxon>Vertebrata</taxon>
        <taxon>Euteleostomi</taxon>
        <taxon>Actinopterygii</taxon>
        <taxon>Neopterygii</taxon>
        <taxon>Teleostei</taxon>
        <taxon>Neoteleostei</taxon>
        <taxon>Acanthomorphata</taxon>
        <taxon>Ovalentaria</taxon>
        <taxon>Atherinomorphae</taxon>
        <taxon>Beloniformes</taxon>
        <taxon>Adrianichthyidae</taxon>
        <taxon>Oryziinae</taxon>
        <taxon>Oryzias</taxon>
    </lineage>
</organism>
<evidence type="ECO:0000256" key="3">
    <source>
        <dbReference type="ARBA" id="ARBA00005022"/>
    </source>
</evidence>
<dbReference type="Gene3D" id="3.30.2020.30">
    <property type="match status" value="1"/>
</dbReference>